<evidence type="ECO:0000313" key="5">
    <source>
        <dbReference type="EMBL" id="SNV51236.1"/>
    </source>
</evidence>
<dbReference type="InterPro" id="IPR009057">
    <property type="entry name" value="Homeodomain-like_sf"/>
</dbReference>
<dbReference type="Pfam" id="PF12833">
    <property type="entry name" value="HTH_18"/>
    <property type="match status" value="1"/>
</dbReference>
<dbReference type="GO" id="GO:0043565">
    <property type="term" value="F:sequence-specific DNA binding"/>
    <property type="evidence" value="ECO:0007669"/>
    <property type="project" value="InterPro"/>
</dbReference>
<dbReference type="SMART" id="SM00342">
    <property type="entry name" value="HTH_ARAC"/>
    <property type="match status" value="1"/>
</dbReference>
<dbReference type="GO" id="GO:0003700">
    <property type="term" value="F:DNA-binding transcription factor activity"/>
    <property type="evidence" value="ECO:0007669"/>
    <property type="project" value="InterPro"/>
</dbReference>
<dbReference type="KEGG" id="smiz:4412673_02318"/>
<evidence type="ECO:0000256" key="1">
    <source>
        <dbReference type="ARBA" id="ARBA00023015"/>
    </source>
</evidence>
<dbReference type="InterPro" id="IPR020449">
    <property type="entry name" value="Tscrpt_reg_AraC-type_HTH"/>
</dbReference>
<keyword evidence="2" id="KW-0238">DNA-binding</keyword>
<evidence type="ECO:0000256" key="2">
    <source>
        <dbReference type="ARBA" id="ARBA00023125"/>
    </source>
</evidence>
<protein>
    <submittedName>
        <fullName evidence="5">L-rhamnose operon regulatory protein rhaS</fullName>
    </submittedName>
</protein>
<dbReference type="Proteomes" id="UP000215355">
    <property type="component" value="Chromosome 1"/>
</dbReference>
<dbReference type="EMBL" id="LT906468">
    <property type="protein sequence ID" value="SNV51236.1"/>
    <property type="molecule type" value="Genomic_DNA"/>
</dbReference>
<dbReference type="PRINTS" id="PR00032">
    <property type="entry name" value="HTHARAC"/>
</dbReference>
<dbReference type="InterPro" id="IPR037923">
    <property type="entry name" value="HTH-like"/>
</dbReference>
<organism evidence="5 6">
    <name type="scientific">Sphingobacterium mizutaii</name>
    <dbReference type="NCBI Taxonomy" id="1010"/>
    <lineage>
        <taxon>Bacteria</taxon>
        <taxon>Pseudomonadati</taxon>
        <taxon>Bacteroidota</taxon>
        <taxon>Sphingobacteriia</taxon>
        <taxon>Sphingobacteriales</taxon>
        <taxon>Sphingobacteriaceae</taxon>
        <taxon>Sphingobacterium</taxon>
    </lineage>
</organism>
<feature type="domain" description="HTH araC/xylS-type" evidence="4">
    <location>
        <begin position="183"/>
        <end position="293"/>
    </location>
</feature>
<evidence type="ECO:0000313" key="6">
    <source>
        <dbReference type="Proteomes" id="UP000215355"/>
    </source>
</evidence>
<proteinExistence type="predicted"/>
<gene>
    <name evidence="5" type="primary">rhaS_3</name>
    <name evidence="5" type="ORF">SAMEA4412673_02318</name>
</gene>
<dbReference type="PROSITE" id="PS01124">
    <property type="entry name" value="HTH_ARAC_FAMILY_2"/>
    <property type="match status" value="1"/>
</dbReference>
<dbReference type="InterPro" id="IPR018060">
    <property type="entry name" value="HTH_AraC"/>
</dbReference>
<dbReference type="SUPFAM" id="SSF51215">
    <property type="entry name" value="Regulatory protein AraC"/>
    <property type="match status" value="1"/>
</dbReference>
<reference evidence="5 6" key="1">
    <citation type="submission" date="2017-06" db="EMBL/GenBank/DDBJ databases">
        <authorList>
            <consortium name="Pathogen Informatics"/>
        </authorList>
    </citation>
    <scope>NUCLEOTIDE SEQUENCE [LARGE SCALE GENOMIC DNA]</scope>
    <source>
        <strain evidence="5 6">NCTC12149</strain>
    </source>
</reference>
<keyword evidence="3" id="KW-0804">Transcription</keyword>
<dbReference type="SUPFAM" id="SSF46689">
    <property type="entry name" value="Homeodomain-like"/>
    <property type="match status" value="1"/>
</dbReference>
<accession>A0AAJ4XBP0</accession>
<evidence type="ECO:0000259" key="4">
    <source>
        <dbReference type="PROSITE" id="PS01124"/>
    </source>
</evidence>
<name>A0AAJ4XBP0_9SPHI</name>
<dbReference type="Gene3D" id="1.10.10.60">
    <property type="entry name" value="Homeodomain-like"/>
    <property type="match status" value="1"/>
</dbReference>
<dbReference type="PANTHER" id="PTHR43280:SF32">
    <property type="entry name" value="TRANSCRIPTIONAL REGULATORY PROTEIN"/>
    <property type="match status" value="1"/>
</dbReference>
<evidence type="ECO:0000256" key="3">
    <source>
        <dbReference type="ARBA" id="ARBA00023163"/>
    </source>
</evidence>
<dbReference type="AlphaFoldDB" id="A0AAJ4XBP0"/>
<dbReference type="PANTHER" id="PTHR43280">
    <property type="entry name" value="ARAC-FAMILY TRANSCRIPTIONAL REGULATOR"/>
    <property type="match status" value="1"/>
</dbReference>
<keyword evidence="1" id="KW-0805">Transcription regulation</keyword>
<sequence>MVYGFLKKLRNSNIFERIAIKYYSHSMQVKKIAIKDKLEPQKLIKVAVFDRAKNQTKPHKHNGYLELVFLSETRGRHYIDGREAAVKVPCILIIRKDNVHHWELENPVEGFVLLVKKLFVEQSLDFEINRLVESIIQYDQIFLKESQSIEQIFRLLEKENNKIAQEGLFKAMLSKVLENTEQTRSSKLIQNNLYVNFCELLNKEVKVVNHVAHYAAQLNTSPQNLSAACKKHVNLTASEVLAGYIIKEAKRLLYYTTNSISEVAFILGFSDKSNFSKYFKRYTGITPKDFKKQVS</sequence>